<protein>
    <submittedName>
        <fullName evidence="2">Uncharacterized protein</fullName>
    </submittedName>
</protein>
<gene>
    <name evidence="2" type="ORF">SAMN05216175_101463</name>
</gene>
<accession>A0A1I2M8M2</accession>
<dbReference type="Proteomes" id="UP000198623">
    <property type="component" value="Unassembled WGS sequence"/>
</dbReference>
<dbReference type="RefSeq" id="WP_090723811.1">
    <property type="nucleotide sequence ID" value="NZ_FOOU01000001.1"/>
</dbReference>
<evidence type="ECO:0000313" key="2">
    <source>
        <dbReference type="EMBL" id="SFF87208.1"/>
    </source>
</evidence>
<dbReference type="AlphaFoldDB" id="A0A1I2M8M2"/>
<feature type="chain" id="PRO_5011738922" evidence="1">
    <location>
        <begin position="22"/>
        <end position="105"/>
    </location>
</feature>
<organism evidence="2 3">
    <name type="scientific">Neptunomonas qingdaonensis</name>
    <dbReference type="NCBI Taxonomy" id="1045558"/>
    <lineage>
        <taxon>Bacteria</taxon>
        <taxon>Pseudomonadati</taxon>
        <taxon>Pseudomonadota</taxon>
        <taxon>Gammaproteobacteria</taxon>
        <taxon>Oceanospirillales</taxon>
        <taxon>Oceanospirillaceae</taxon>
        <taxon>Neptunomonas</taxon>
    </lineage>
</organism>
<name>A0A1I2M8M2_9GAMM</name>
<keyword evidence="3" id="KW-1185">Reference proteome</keyword>
<reference evidence="3" key="1">
    <citation type="submission" date="2016-10" db="EMBL/GenBank/DDBJ databases">
        <authorList>
            <person name="Varghese N."/>
            <person name="Submissions S."/>
        </authorList>
    </citation>
    <scope>NUCLEOTIDE SEQUENCE [LARGE SCALE GENOMIC DNA]</scope>
    <source>
        <strain evidence="3">CGMCC 1.10971</strain>
    </source>
</reference>
<evidence type="ECO:0000313" key="3">
    <source>
        <dbReference type="Proteomes" id="UP000198623"/>
    </source>
</evidence>
<proteinExistence type="predicted"/>
<sequence>MKMFTQTIALTSILFAATAIASPQGLAPPMNSTEFNMQSPSTIMADQNYSFGGMYESALSSNSTERRLSEGYVATQHVGDFCLITDLSIAANEHSVESYLGARQC</sequence>
<evidence type="ECO:0000256" key="1">
    <source>
        <dbReference type="SAM" id="SignalP"/>
    </source>
</evidence>
<dbReference type="STRING" id="1045558.SAMN05216175_101463"/>
<keyword evidence="1" id="KW-0732">Signal</keyword>
<feature type="signal peptide" evidence="1">
    <location>
        <begin position="1"/>
        <end position="21"/>
    </location>
</feature>
<dbReference type="EMBL" id="FOOU01000001">
    <property type="protein sequence ID" value="SFF87208.1"/>
    <property type="molecule type" value="Genomic_DNA"/>
</dbReference>
<dbReference type="OrthoDB" id="9845004at2"/>